<dbReference type="RefSeq" id="WP_002586839.1">
    <property type="nucleotide sequence ID" value="NZ_KB850987.1"/>
</dbReference>
<name>A0A0E2HGQ3_9FIRM</name>
<feature type="transmembrane region" description="Helical" evidence="1">
    <location>
        <begin position="59"/>
        <end position="79"/>
    </location>
</feature>
<evidence type="ECO:0000313" key="2">
    <source>
        <dbReference type="EMBL" id="ENZ19347.1"/>
    </source>
</evidence>
<keyword evidence="1" id="KW-0812">Transmembrane</keyword>
<reference evidence="2 3" key="1">
    <citation type="submission" date="2013-01" db="EMBL/GenBank/DDBJ databases">
        <title>The Genome Sequence of Clostridium clostridioforme 90A8.</title>
        <authorList>
            <consortium name="The Broad Institute Genome Sequencing Platform"/>
            <person name="Earl A."/>
            <person name="Ward D."/>
            <person name="Feldgarden M."/>
            <person name="Gevers D."/>
            <person name="Courvalin P."/>
            <person name="Lambert T."/>
            <person name="Walker B."/>
            <person name="Young S.K."/>
            <person name="Zeng Q."/>
            <person name="Gargeya S."/>
            <person name="Fitzgerald M."/>
            <person name="Haas B."/>
            <person name="Abouelleil A."/>
            <person name="Alvarado L."/>
            <person name="Arachchi H.M."/>
            <person name="Berlin A.M."/>
            <person name="Chapman S.B."/>
            <person name="Dewar J."/>
            <person name="Goldberg J."/>
            <person name="Griggs A."/>
            <person name="Gujja S."/>
            <person name="Hansen M."/>
            <person name="Howarth C."/>
            <person name="Imamovic A."/>
            <person name="Larimer J."/>
            <person name="McCowan C."/>
            <person name="Murphy C."/>
            <person name="Neiman D."/>
            <person name="Pearson M."/>
            <person name="Priest M."/>
            <person name="Roberts A."/>
            <person name="Saif S."/>
            <person name="Shea T."/>
            <person name="Sisk P."/>
            <person name="Sykes S."/>
            <person name="Wortman J."/>
            <person name="Nusbaum C."/>
            <person name="Birren B."/>
        </authorList>
    </citation>
    <scope>NUCLEOTIDE SEQUENCE [LARGE SCALE GENOMIC DNA]</scope>
    <source>
        <strain evidence="2 3">90A8</strain>
    </source>
</reference>
<keyword evidence="1" id="KW-1133">Transmembrane helix</keyword>
<dbReference type="EMBL" id="AGYR01000005">
    <property type="protein sequence ID" value="ENZ19347.1"/>
    <property type="molecule type" value="Genomic_DNA"/>
</dbReference>
<dbReference type="GO" id="GO:0015128">
    <property type="term" value="F:gluconate transmembrane transporter activity"/>
    <property type="evidence" value="ECO:0007669"/>
    <property type="project" value="InterPro"/>
</dbReference>
<feature type="transmembrane region" description="Helical" evidence="1">
    <location>
        <begin position="102"/>
        <end position="125"/>
    </location>
</feature>
<sequence length="450" mass="46421">MSGLFIFLVIFLAVVCMVLAISKFNQHPFIVLTVIAIAVGLVCKIPTEEVINTVKSGFGNILASIGIVILAGTIIGTILEKTGAALTMANTILKLVGKKNSVLTMAITGYVTGIPVFCDSGFVILSPISRALASQSNVSLAVMATALSGGLYATHCLVPPTPGPIAMAGTLEADLGLTILVGLLVSIPATLSALFYAKKVSGKIDIPANPEYTVDELLQKYGKLPGALHSFSPILLPIVLIALKSVGDFPSAPFGDGVVKMLFSFIGNPVIALILGVFLAMTLVPAAEKKNTLSWITEGVTNSAGILAITGAGGAFGAILQKLPIADTLSASLLGLGVGVFLPFIIAALLKTAMGASTVAMITTSAMIAPLMPALGFTTPLAKVLVIMAIGAGSMTVSHANDSYFWVVSQFSDMETKDAYKCQTGMTGVMGIVTIIIVFILSLVFCGVHS</sequence>
<proteinExistence type="predicted"/>
<dbReference type="AlphaFoldDB" id="A0A0E2HGQ3"/>
<feature type="transmembrane region" description="Helical" evidence="1">
    <location>
        <begin position="428"/>
        <end position="448"/>
    </location>
</feature>
<dbReference type="Pfam" id="PF02447">
    <property type="entry name" value="GntP_permease"/>
    <property type="match status" value="1"/>
</dbReference>
<dbReference type="GeneID" id="57962407"/>
<evidence type="ECO:0000313" key="3">
    <source>
        <dbReference type="Proteomes" id="UP000013085"/>
    </source>
</evidence>
<gene>
    <name evidence="2" type="ORF">HMPREF1090_00731</name>
</gene>
<accession>A0A0E2HGQ3</accession>
<feature type="transmembrane region" description="Helical" evidence="1">
    <location>
        <begin position="266"/>
        <end position="287"/>
    </location>
</feature>
<protein>
    <submittedName>
        <fullName evidence="2">Gluconate:H+ symporter (GntP) family transporter</fullName>
    </submittedName>
</protein>
<feature type="transmembrane region" description="Helical" evidence="1">
    <location>
        <begin position="331"/>
        <end position="350"/>
    </location>
</feature>
<dbReference type="Proteomes" id="UP000013085">
    <property type="component" value="Unassembled WGS sequence"/>
</dbReference>
<dbReference type="InterPro" id="IPR003474">
    <property type="entry name" value="Glcn_transporter"/>
</dbReference>
<keyword evidence="1" id="KW-0472">Membrane</keyword>
<organism evidence="2 3">
    <name type="scientific">[Clostridium] clostridioforme 90A8</name>
    <dbReference type="NCBI Taxonomy" id="999408"/>
    <lineage>
        <taxon>Bacteria</taxon>
        <taxon>Bacillati</taxon>
        <taxon>Bacillota</taxon>
        <taxon>Clostridia</taxon>
        <taxon>Lachnospirales</taxon>
        <taxon>Lachnospiraceae</taxon>
        <taxon>Enterocloster</taxon>
    </lineage>
</organism>
<feature type="transmembrane region" description="Helical" evidence="1">
    <location>
        <begin position="299"/>
        <end position="319"/>
    </location>
</feature>
<feature type="transmembrane region" description="Helical" evidence="1">
    <location>
        <begin position="175"/>
        <end position="197"/>
    </location>
</feature>
<dbReference type="PATRIC" id="fig|999408.3.peg.780"/>
<feature type="transmembrane region" description="Helical" evidence="1">
    <location>
        <begin position="30"/>
        <end position="47"/>
    </location>
</feature>
<dbReference type="HOGENOM" id="CLU_027949_0_2_9"/>
<evidence type="ECO:0000256" key="1">
    <source>
        <dbReference type="SAM" id="Phobius"/>
    </source>
</evidence>
<dbReference type="GO" id="GO:0005886">
    <property type="term" value="C:plasma membrane"/>
    <property type="evidence" value="ECO:0007669"/>
    <property type="project" value="TreeGrafter"/>
</dbReference>
<dbReference type="PANTHER" id="PTHR30354:SF11">
    <property type="entry name" value="PERMEASE"/>
    <property type="match status" value="1"/>
</dbReference>
<comment type="caution">
    <text evidence="2">The sequence shown here is derived from an EMBL/GenBank/DDBJ whole genome shotgun (WGS) entry which is preliminary data.</text>
</comment>
<dbReference type="PANTHER" id="PTHR30354">
    <property type="entry name" value="GNT FAMILY GLUCONATE TRANSPORTER"/>
    <property type="match status" value="1"/>
</dbReference>
<feature type="transmembrane region" description="Helical" evidence="1">
    <location>
        <begin position="137"/>
        <end position="155"/>
    </location>
</feature>